<feature type="region of interest" description="Disordered" evidence="1">
    <location>
        <begin position="283"/>
        <end position="386"/>
    </location>
</feature>
<evidence type="ECO:0000256" key="1">
    <source>
        <dbReference type="SAM" id="MobiDB-lite"/>
    </source>
</evidence>
<evidence type="ECO:0000313" key="3">
    <source>
        <dbReference type="Proteomes" id="UP000053647"/>
    </source>
</evidence>
<evidence type="ECO:0000313" key="2">
    <source>
        <dbReference type="EMBL" id="KIJ11311.1"/>
    </source>
</evidence>
<dbReference type="Proteomes" id="UP000053647">
    <property type="component" value="Unassembled WGS sequence"/>
</dbReference>
<reference evidence="3" key="2">
    <citation type="submission" date="2015-01" db="EMBL/GenBank/DDBJ databases">
        <title>Evolutionary Origins and Diversification of the Mycorrhizal Mutualists.</title>
        <authorList>
            <consortium name="DOE Joint Genome Institute"/>
            <consortium name="Mycorrhizal Genomics Consortium"/>
            <person name="Kohler A."/>
            <person name="Kuo A."/>
            <person name="Nagy L.G."/>
            <person name="Floudas D."/>
            <person name="Copeland A."/>
            <person name="Barry K.W."/>
            <person name="Cichocki N."/>
            <person name="Veneault-Fourrey C."/>
            <person name="LaButti K."/>
            <person name="Lindquist E.A."/>
            <person name="Lipzen A."/>
            <person name="Lundell T."/>
            <person name="Morin E."/>
            <person name="Murat C."/>
            <person name="Riley R."/>
            <person name="Ohm R."/>
            <person name="Sun H."/>
            <person name="Tunlid A."/>
            <person name="Henrissat B."/>
            <person name="Grigoriev I.V."/>
            <person name="Hibbett D.S."/>
            <person name="Martin F."/>
        </authorList>
    </citation>
    <scope>NUCLEOTIDE SEQUENCE [LARGE SCALE GENOMIC DNA]</scope>
    <source>
        <strain evidence="3">ATCC 200175</strain>
    </source>
</reference>
<dbReference type="HOGENOM" id="CLU_715908_0_0_1"/>
<feature type="region of interest" description="Disordered" evidence="1">
    <location>
        <begin position="134"/>
        <end position="268"/>
    </location>
</feature>
<proteinExistence type="predicted"/>
<keyword evidence="3" id="KW-1185">Reference proteome</keyword>
<feature type="compositionally biased region" description="Basic and acidic residues" evidence="1">
    <location>
        <begin position="332"/>
        <end position="378"/>
    </location>
</feature>
<feature type="compositionally biased region" description="Polar residues" evidence="1">
    <location>
        <begin position="175"/>
        <end position="186"/>
    </location>
</feature>
<name>A0A0C9TVH0_PAXIN</name>
<gene>
    <name evidence="2" type="ORF">PAXINDRAFT_15779</name>
</gene>
<accession>A0A0C9TVH0</accession>
<reference evidence="2 3" key="1">
    <citation type="submission" date="2014-06" db="EMBL/GenBank/DDBJ databases">
        <authorList>
            <consortium name="DOE Joint Genome Institute"/>
            <person name="Kuo A."/>
            <person name="Kohler A."/>
            <person name="Nagy L.G."/>
            <person name="Floudas D."/>
            <person name="Copeland A."/>
            <person name="Barry K.W."/>
            <person name="Cichocki N."/>
            <person name="Veneault-Fourrey C."/>
            <person name="LaButti K."/>
            <person name="Lindquist E.A."/>
            <person name="Lipzen A."/>
            <person name="Lundell T."/>
            <person name="Morin E."/>
            <person name="Murat C."/>
            <person name="Sun H."/>
            <person name="Tunlid A."/>
            <person name="Henrissat B."/>
            <person name="Grigoriev I.V."/>
            <person name="Hibbett D.S."/>
            <person name="Martin F."/>
            <person name="Nordberg H.P."/>
            <person name="Cantor M.N."/>
            <person name="Hua S.X."/>
        </authorList>
    </citation>
    <scope>NUCLEOTIDE SEQUENCE [LARGE SCALE GENOMIC DNA]</scope>
    <source>
        <strain evidence="2 3">ATCC 200175</strain>
    </source>
</reference>
<feature type="compositionally biased region" description="Basic and acidic residues" evidence="1">
    <location>
        <begin position="194"/>
        <end position="215"/>
    </location>
</feature>
<feature type="compositionally biased region" description="Basic and acidic residues" evidence="1">
    <location>
        <begin position="240"/>
        <end position="251"/>
    </location>
</feature>
<sequence>MAEIPILRMDAQNWSAWRKNLERTLNKLAISAYISETTPDPYDKQANALAKCAITSTIPDSLFLRILHFKSAQECFETLRDLFEKKSTATTVVLQEIQSARTKQEAMYGLETANNRIQTCTDADGITTYHAASHVVSTKEKQKTREESKEGVEKLPMRLGKGATDHRASGVSLVKPTSSQLDTPDGQQRGHWHLKPERNERRDDNASGHVERTAERVQQSQGRQGNGEKDERASGITDPSLHDDGGDENVHHIPPPPSTPLEGEEENGHKTKATMHLIWMPYDKELSGERPTPSLRLERERNRPLRSTVDTKVEDNHDTQQSPRRPVGMTDSDERHPNEPTEPPDKKEGERGANNELRDKTTIKNVETDKSSQRDKAGKLTRQQSP</sequence>
<dbReference type="AlphaFoldDB" id="A0A0C9TVH0"/>
<dbReference type="OrthoDB" id="2691962at2759"/>
<organism evidence="2 3">
    <name type="scientific">Paxillus involutus ATCC 200175</name>
    <dbReference type="NCBI Taxonomy" id="664439"/>
    <lineage>
        <taxon>Eukaryota</taxon>
        <taxon>Fungi</taxon>
        <taxon>Dikarya</taxon>
        <taxon>Basidiomycota</taxon>
        <taxon>Agaricomycotina</taxon>
        <taxon>Agaricomycetes</taxon>
        <taxon>Agaricomycetidae</taxon>
        <taxon>Boletales</taxon>
        <taxon>Paxilineae</taxon>
        <taxon>Paxillaceae</taxon>
        <taxon>Paxillus</taxon>
    </lineage>
</organism>
<feature type="compositionally biased region" description="Basic and acidic residues" evidence="1">
    <location>
        <begin position="296"/>
        <end position="318"/>
    </location>
</feature>
<protein>
    <submittedName>
        <fullName evidence="2">Uncharacterized protein</fullName>
    </submittedName>
</protein>
<dbReference type="EMBL" id="KN819382">
    <property type="protein sequence ID" value="KIJ11311.1"/>
    <property type="molecule type" value="Genomic_DNA"/>
</dbReference>
<feature type="compositionally biased region" description="Basic and acidic residues" evidence="1">
    <location>
        <begin position="137"/>
        <end position="156"/>
    </location>
</feature>